<proteinExistence type="predicted"/>
<reference evidence="2 3" key="1">
    <citation type="submission" date="2017-08" db="EMBL/GenBank/DDBJ databases">
        <title>Harnessing the power of phylogenomics to disentangle the directionality and signatures of interkingdom host jumping in the parasitic fungal genus Tolypocladium.</title>
        <authorList>
            <person name="Quandt C.A."/>
            <person name="Patterson W."/>
            <person name="Spatafora J.W."/>
        </authorList>
    </citation>
    <scope>NUCLEOTIDE SEQUENCE [LARGE SCALE GENOMIC DNA]</scope>
    <source>
        <strain evidence="2 3">CBS 113982</strain>
    </source>
</reference>
<feature type="region of interest" description="Disordered" evidence="1">
    <location>
        <begin position="20"/>
        <end position="42"/>
    </location>
</feature>
<evidence type="ECO:0000313" key="2">
    <source>
        <dbReference type="EMBL" id="PNY29284.1"/>
    </source>
</evidence>
<dbReference type="Proteomes" id="UP000236621">
    <property type="component" value="Unassembled WGS sequence"/>
</dbReference>
<dbReference type="AlphaFoldDB" id="A0A2K3QP23"/>
<evidence type="ECO:0000313" key="3">
    <source>
        <dbReference type="Proteomes" id="UP000236621"/>
    </source>
</evidence>
<name>A0A2K3QP23_9HYPO</name>
<feature type="compositionally biased region" description="Low complexity" evidence="1">
    <location>
        <begin position="31"/>
        <end position="42"/>
    </location>
</feature>
<feature type="compositionally biased region" description="Basic residues" evidence="1">
    <location>
        <begin position="20"/>
        <end position="30"/>
    </location>
</feature>
<organism evidence="2 3">
    <name type="scientific">Tolypocladium capitatum</name>
    <dbReference type="NCBI Taxonomy" id="45235"/>
    <lineage>
        <taxon>Eukaryota</taxon>
        <taxon>Fungi</taxon>
        <taxon>Dikarya</taxon>
        <taxon>Ascomycota</taxon>
        <taxon>Pezizomycotina</taxon>
        <taxon>Sordariomycetes</taxon>
        <taxon>Hypocreomycetidae</taxon>
        <taxon>Hypocreales</taxon>
        <taxon>Ophiocordycipitaceae</taxon>
        <taxon>Tolypocladium</taxon>
    </lineage>
</organism>
<dbReference type="EMBL" id="NRSZ01000130">
    <property type="protein sequence ID" value="PNY29284.1"/>
    <property type="molecule type" value="Genomic_DNA"/>
</dbReference>
<evidence type="ECO:0000256" key="1">
    <source>
        <dbReference type="SAM" id="MobiDB-lite"/>
    </source>
</evidence>
<comment type="caution">
    <text evidence="2">The sequence shown here is derived from an EMBL/GenBank/DDBJ whole genome shotgun (WGS) entry which is preliminary data.</text>
</comment>
<sequence length="150" mass="16693">MPSSTRASARCSPRCRCRRCGRSSRARPRNSRPTSTSSTSGCCTWRRRTRTVASTLSRCCARAEPPPACPVVLRSSPRPRQLWAQRCCWVRIDANSPCIHPSILLFQLARANRRWLARGQGSPNSSTGATARCRWDIGRLTLPGRGVENV</sequence>
<gene>
    <name evidence="2" type="ORF">TCAP_00786</name>
</gene>
<accession>A0A2K3QP23</accession>
<keyword evidence="3" id="KW-1185">Reference proteome</keyword>
<protein>
    <submittedName>
        <fullName evidence="2">Uncharacterized protein</fullName>
    </submittedName>
</protein>